<dbReference type="Proteomes" id="UP001623232">
    <property type="component" value="Chromosome"/>
</dbReference>
<evidence type="ECO:0000313" key="4">
    <source>
        <dbReference type="Proteomes" id="UP001623232"/>
    </source>
</evidence>
<dbReference type="GO" id="GO:0061711">
    <property type="term" value="F:tRNA N(6)-L-threonylcarbamoyladenine synthase activity"/>
    <property type="evidence" value="ECO:0007669"/>
    <property type="project" value="UniProtKB-EC"/>
</dbReference>
<organism evidence="3 4">
    <name type="scientific">Aliisedimentitalea scapharcae</name>
    <dbReference type="NCBI Taxonomy" id="1524259"/>
    <lineage>
        <taxon>Bacteria</taxon>
        <taxon>Pseudomonadati</taxon>
        <taxon>Pseudomonadota</taxon>
        <taxon>Alphaproteobacteria</taxon>
        <taxon>Rhodobacterales</taxon>
        <taxon>Roseobacteraceae</taxon>
        <taxon>Aliisedimentitalea</taxon>
    </lineage>
</organism>
<evidence type="ECO:0000259" key="2">
    <source>
        <dbReference type="Pfam" id="PF00814"/>
    </source>
</evidence>
<feature type="domain" description="Gcp-like" evidence="2">
    <location>
        <begin position="33"/>
        <end position="103"/>
    </location>
</feature>
<dbReference type="RefSeq" id="WP_406650336.1">
    <property type="nucleotide sequence ID" value="NZ_CP123584.1"/>
</dbReference>
<feature type="region of interest" description="Disordered" evidence="1">
    <location>
        <begin position="172"/>
        <end position="198"/>
    </location>
</feature>
<sequence length="198" mass="20400">MTSEPLILGFDTSAAHCAAALLSGDRVLVSRTEEMARGQAERLMPLLEDVLAEGGVTWRDLTAIGVGIGPGNFTGIRIAVSAARGLVLGLDIPAVGVDGFDARRAPGTLPAIAAPRGQMYIAPPDGPARLTTEDDARATADRLGLALNADPSPLGLPEAIARHAAAQYQTTTEPPAPLYLRPADAAPSRDVPPALLDA</sequence>
<proteinExistence type="predicted"/>
<dbReference type="InterPro" id="IPR022496">
    <property type="entry name" value="T6A_TsaB"/>
</dbReference>
<dbReference type="InterPro" id="IPR043129">
    <property type="entry name" value="ATPase_NBD"/>
</dbReference>
<dbReference type="Pfam" id="PF00814">
    <property type="entry name" value="TsaD"/>
    <property type="match status" value="1"/>
</dbReference>
<keyword evidence="4" id="KW-1185">Reference proteome</keyword>
<dbReference type="EC" id="2.3.1.234" evidence="3"/>
<dbReference type="InterPro" id="IPR000905">
    <property type="entry name" value="Gcp-like_dom"/>
</dbReference>
<dbReference type="PANTHER" id="PTHR11735:SF11">
    <property type="entry name" value="TRNA THREONYLCARBAMOYLADENOSINE BIOSYNTHESIS PROTEIN TSAB"/>
    <property type="match status" value="1"/>
</dbReference>
<evidence type="ECO:0000313" key="3">
    <source>
        <dbReference type="EMBL" id="WZK90974.1"/>
    </source>
</evidence>
<dbReference type="PANTHER" id="PTHR11735">
    <property type="entry name" value="TRNA N6-ADENOSINE THREONYLCARBAMOYLTRANSFERASE"/>
    <property type="match status" value="1"/>
</dbReference>
<keyword evidence="3" id="KW-0808">Transferase</keyword>
<dbReference type="NCBIfam" id="TIGR03725">
    <property type="entry name" value="T6A_YeaZ"/>
    <property type="match status" value="1"/>
</dbReference>
<keyword evidence="3" id="KW-0012">Acyltransferase</keyword>
<evidence type="ECO:0000256" key="1">
    <source>
        <dbReference type="SAM" id="MobiDB-lite"/>
    </source>
</evidence>
<dbReference type="Gene3D" id="3.30.420.40">
    <property type="match status" value="1"/>
</dbReference>
<gene>
    <name evidence="3" type="primary">tsaB</name>
    <name evidence="3" type="ORF">QEZ52_05405</name>
</gene>
<protein>
    <submittedName>
        <fullName evidence="3">tRNA (Adenosine(37)-N6)-threonylcarbamoyltransferase complex dimerization subunit type 1 TsaB</fullName>
        <ecNumber evidence="3">2.3.1.234</ecNumber>
    </submittedName>
</protein>
<dbReference type="SUPFAM" id="SSF53067">
    <property type="entry name" value="Actin-like ATPase domain"/>
    <property type="match status" value="1"/>
</dbReference>
<name>A0ABZ2Y1G5_9RHOB</name>
<reference evidence="3 4" key="1">
    <citation type="submission" date="2023-04" db="EMBL/GenBank/DDBJ databases">
        <title>Complete genome sequence of Alisedimentitalea scapharcae.</title>
        <authorList>
            <person name="Rong J.-C."/>
            <person name="Yi M.-L."/>
            <person name="Zhao Q."/>
        </authorList>
    </citation>
    <scope>NUCLEOTIDE SEQUENCE [LARGE SCALE GENOMIC DNA]</scope>
    <source>
        <strain evidence="3 4">KCTC 42119</strain>
    </source>
</reference>
<dbReference type="EMBL" id="CP123584">
    <property type="protein sequence ID" value="WZK90974.1"/>
    <property type="molecule type" value="Genomic_DNA"/>
</dbReference>
<accession>A0ABZ2Y1G5</accession>